<gene>
    <name evidence="1" type="ORF">BC793_106361</name>
</gene>
<dbReference type="Proteomes" id="UP000245697">
    <property type="component" value="Unassembled WGS sequence"/>
</dbReference>
<accession>A0A316FHA3</accession>
<evidence type="ECO:0000313" key="1">
    <source>
        <dbReference type="EMBL" id="PWK48331.1"/>
    </source>
</evidence>
<dbReference type="RefSeq" id="WP_109593366.1">
    <property type="nucleotide sequence ID" value="NZ_BONA01000039.1"/>
</dbReference>
<organism evidence="1 2">
    <name type="scientific">Actinoplanes xinjiangensis</name>
    <dbReference type="NCBI Taxonomy" id="512350"/>
    <lineage>
        <taxon>Bacteria</taxon>
        <taxon>Bacillati</taxon>
        <taxon>Actinomycetota</taxon>
        <taxon>Actinomycetes</taxon>
        <taxon>Micromonosporales</taxon>
        <taxon>Micromonosporaceae</taxon>
        <taxon>Actinoplanes</taxon>
    </lineage>
</organism>
<evidence type="ECO:0008006" key="3">
    <source>
        <dbReference type="Google" id="ProtNLM"/>
    </source>
</evidence>
<dbReference type="SUPFAM" id="SSF52540">
    <property type="entry name" value="P-loop containing nucleoside triphosphate hydrolases"/>
    <property type="match status" value="1"/>
</dbReference>
<protein>
    <recommendedName>
        <fullName evidence="3">50S ribosome-binding GTPase</fullName>
    </recommendedName>
</protein>
<comment type="caution">
    <text evidence="1">The sequence shown here is derived from an EMBL/GenBank/DDBJ whole genome shotgun (WGS) entry which is preliminary data.</text>
</comment>
<evidence type="ECO:0000313" key="2">
    <source>
        <dbReference type="Proteomes" id="UP000245697"/>
    </source>
</evidence>
<proteinExistence type="predicted"/>
<dbReference type="InterPro" id="IPR027417">
    <property type="entry name" value="P-loop_NTPase"/>
</dbReference>
<dbReference type="OrthoDB" id="4379468at2"/>
<dbReference type="EMBL" id="QGGR01000006">
    <property type="protein sequence ID" value="PWK48331.1"/>
    <property type="molecule type" value="Genomic_DNA"/>
</dbReference>
<sequence>MISEELERRTHDLLMRAAQVYHGHPNADGRLRHTLDRFAGPLRLAVAGAGRTGKSTLVNALVGEDVAPVGQADLVTYRDGTELRAWSRPEHGRPYEVPVARTSGGLRLDTPVPRAVVQWPSRVLRRTELIDTGPSTPPGQVLPEADAVLLLTPRIGEPDLDFLRAGRGLRGPAAFPIHVFVVLTKADMHGDGLPDGLLEARRIARRRRREPAIAALCQDVVAMSPLIGHAARTLRDDEFRALAAIAALPRTASDPSLLSTDRFTAAGALPVVGARARLDLLQRFGLGGIRLALALVRTGAATTSALAERLQEYSGLKDLQASIAELFVARRAALKARSALIVLDHLLRTERVAASGHLLAELELLLAGAHDFAELRLLSALRSGRVALPAETAREALRLLGGAGTSLGERLGLPTEATMDDIWAVAEDSAERWRREAGLGDRTPAQRRAAAVVLRSCEAMLAGAESMPSVTG</sequence>
<name>A0A316FHA3_9ACTN</name>
<reference evidence="1 2" key="1">
    <citation type="submission" date="2018-05" db="EMBL/GenBank/DDBJ databases">
        <title>Genomic Encyclopedia of Archaeal and Bacterial Type Strains, Phase II (KMG-II): from individual species to whole genera.</title>
        <authorList>
            <person name="Goeker M."/>
        </authorList>
    </citation>
    <scope>NUCLEOTIDE SEQUENCE [LARGE SCALE GENOMIC DNA]</scope>
    <source>
        <strain evidence="1 2">DSM 45184</strain>
    </source>
</reference>
<dbReference type="Gene3D" id="3.40.50.300">
    <property type="entry name" value="P-loop containing nucleotide triphosphate hydrolases"/>
    <property type="match status" value="1"/>
</dbReference>
<keyword evidence="2" id="KW-1185">Reference proteome</keyword>
<dbReference type="AlphaFoldDB" id="A0A316FHA3"/>